<dbReference type="Proteomes" id="UP000008316">
    <property type="component" value="Plasmid bgla_4p"/>
</dbReference>
<gene>
    <name evidence="1" type="ordered locus">bgla_4p2520</name>
</gene>
<sequence length="110" mass="11410">MLCQALIPTLAQARAGHSPSPLVLQLCSASGARQIVISDNGSKPSPVKSFLAAHCPYCMGAPHFALPPAETARQTPARFLDHVLVPRAAAPCIKSRKLAAAPPRGPPLAS</sequence>
<accession>F2LT66</accession>
<keyword evidence="2" id="KW-1185">Reference proteome</keyword>
<reference evidence="1 2" key="1">
    <citation type="journal article" date="2011" name="J. Bacteriol.">
        <title>Complete genome sequence of Burkholderia gladioli BSR3.</title>
        <authorList>
            <person name="Seo Y.S."/>
            <person name="Lim J."/>
            <person name="Choi B.S."/>
            <person name="Kim H."/>
            <person name="Goo E."/>
            <person name="Lee B."/>
            <person name="Lim J.S."/>
            <person name="Choi I.Y."/>
            <person name="Moon J.S."/>
            <person name="Kim J."/>
            <person name="Hwang I."/>
        </authorList>
    </citation>
    <scope>NUCLEOTIDE SEQUENCE [LARGE SCALE GENOMIC DNA]</scope>
    <source>
        <strain evidence="2">BSR3</strain>
    </source>
</reference>
<dbReference type="KEGG" id="bgd:bgla_4p2520"/>
<organism evidence="1 2">
    <name type="scientific">Burkholderia gladioli (strain BSR3)</name>
    <dbReference type="NCBI Taxonomy" id="999541"/>
    <lineage>
        <taxon>Bacteria</taxon>
        <taxon>Pseudomonadati</taxon>
        <taxon>Pseudomonadota</taxon>
        <taxon>Betaproteobacteria</taxon>
        <taxon>Burkholderiales</taxon>
        <taxon>Burkholderiaceae</taxon>
        <taxon>Burkholderia</taxon>
    </lineage>
</organism>
<dbReference type="EMBL" id="CP002604">
    <property type="protein sequence ID" value="AEA66012.1"/>
    <property type="molecule type" value="Genomic_DNA"/>
</dbReference>
<dbReference type="HOGENOM" id="CLU_2059463_0_0_4"/>
<keyword evidence="1" id="KW-0614">Plasmid</keyword>
<dbReference type="AlphaFoldDB" id="F2LT66"/>
<dbReference type="Pfam" id="PF11162">
    <property type="entry name" value="DUF2946"/>
    <property type="match status" value="1"/>
</dbReference>
<evidence type="ECO:0000313" key="1">
    <source>
        <dbReference type="EMBL" id="AEA66012.1"/>
    </source>
</evidence>
<name>F2LT66_BURGS</name>
<evidence type="ECO:0000313" key="2">
    <source>
        <dbReference type="Proteomes" id="UP000008316"/>
    </source>
</evidence>
<geneLocation type="plasmid" evidence="1 2">
    <name>bgla_4p</name>
</geneLocation>
<proteinExistence type="predicted"/>
<evidence type="ECO:0008006" key="3">
    <source>
        <dbReference type="Google" id="ProtNLM"/>
    </source>
</evidence>
<dbReference type="InterPro" id="IPR021333">
    <property type="entry name" value="DUF2946"/>
</dbReference>
<protein>
    <recommendedName>
        <fullName evidence="3">DUF2946 domain-containing protein</fullName>
    </recommendedName>
</protein>